<dbReference type="PRINTS" id="PR00370">
    <property type="entry name" value="FMOXYGENASE"/>
</dbReference>
<name>A0A0K8NUM4_PISS1</name>
<organism evidence="2 3">
    <name type="scientific">Piscinibacter sakaiensis</name>
    <name type="common">Ideonella sakaiensis</name>
    <dbReference type="NCBI Taxonomy" id="1547922"/>
    <lineage>
        <taxon>Bacteria</taxon>
        <taxon>Pseudomonadati</taxon>
        <taxon>Pseudomonadota</taxon>
        <taxon>Betaproteobacteria</taxon>
        <taxon>Burkholderiales</taxon>
        <taxon>Sphaerotilaceae</taxon>
        <taxon>Piscinibacter</taxon>
    </lineage>
</organism>
<dbReference type="EMBL" id="BBYR01000006">
    <property type="protein sequence ID" value="GAP34092.1"/>
    <property type="molecule type" value="Genomic_DNA"/>
</dbReference>
<dbReference type="InterPro" id="IPR051209">
    <property type="entry name" value="FAD-bind_Monooxygenase_sf"/>
</dbReference>
<evidence type="ECO:0000313" key="2">
    <source>
        <dbReference type="EMBL" id="GAP34092.1"/>
    </source>
</evidence>
<dbReference type="GO" id="GO:0050660">
    <property type="term" value="F:flavin adenine dinucleotide binding"/>
    <property type="evidence" value="ECO:0007669"/>
    <property type="project" value="InterPro"/>
</dbReference>
<dbReference type="GO" id="GO:0050661">
    <property type="term" value="F:NADP binding"/>
    <property type="evidence" value="ECO:0007669"/>
    <property type="project" value="InterPro"/>
</dbReference>
<dbReference type="Pfam" id="PF13738">
    <property type="entry name" value="Pyr_redox_3"/>
    <property type="match status" value="1"/>
</dbReference>
<dbReference type="Gene3D" id="3.50.50.60">
    <property type="entry name" value="FAD/NAD(P)-binding domain"/>
    <property type="match status" value="2"/>
</dbReference>
<dbReference type="GO" id="GO:0018667">
    <property type="term" value="F:cyclohexanone monooxygenase activity"/>
    <property type="evidence" value="ECO:0007669"/>
    <property type="project" value="UniProtKB-EC"/>
</dbReference>
<gene>
    <name evidence="2" type="ORF">ISF6_3871</name>
</gene>
<comment type="caution">
    <text evidence="2">The sequence shown here is derived from an EMBL/GenBank/DDBJ whole genome shotgun (WGS) entry which is preliminary data.</text>
</comment>
<reference evidence="2 3" key="2">
    <citation type="journal article" date="2016" name="Science">
        <title>A bacterium that degrades and assimilates poly(ethylene terephthalate).</title>
        <authorList>
            <person name="Yoshida S."/>
            <person name="Hiraga K."/>
            <person name="Takehana T."/>
            <person name="Taniguchi I."/>
            <person name="Yamaji H."/>
            <person name="Maeda Y."/>
            <person name="Toyohara K."/>
            <person name="Miyamoto K."/>
            <person name="Kimura Y."/>
            <person name="Oda K."/>
        </authorList>
    </citation>
    <scope>NUCLEOTIDE SEQUENCE [LARGE SCALE GENOMIC DNA]</scope>
    <source>
        <strain evidence="3">NBRC 110686 / TISTR 2288 / 201-F6</strain>
    </source>
</reference>
<evidence type="ECO:0000256" key="1">
    <source>
        <dbReference type="ARBA" id="ARBA00023002"/>
    </source>
</evidence>
<reference evidence="3" key="1">
    <citation type="submission" date="2015-07" db="EMBL/GenBank/DDBJ databases">
        <title>Discovery of a poly(ethylene terephthalate assimilation.</title>
        <authorList>
            <person name="Yoshida S."/>
            <person name="Hiraga K."/>
            <person name="Takehana T."/>
            <person name="Taniguchi I."/>
            <person name="Yamaji H."/>
            <person name="Maeda Y."/>
            <person name="Toyohara K."/>
            <person name="Miyamoto K."/>
            <person name="Kimura Y."/>
            <person name="Oda K."/>
        </authorList>
    </citation>
    <scope>NUCLEOTIDE SEQUENCE [LARGE SCALE GENOMIC DNA]</scope>
    <source>
        <strain evidence="3">NBRC 110686 / TISTR 2288 / 201-F6</strain>
    </source>
</reference>
<accession>A0A0K8NUM4</accession>
<keyword evidence="3" id="KW-1185">Reference proteome</keyword>
<dbReference type="PANTHER" id="PTHR42877">
    <property type="entry name" value="L-ORNITHINE N(5)-MONOOXYGENASE-RELATED"/>
    <property type="match status" value="1"/>
</dbReference>
<dbReference type="RefSeq" id="WP_054018233.1">
    <property type="nucleotide sequence ID" value="NZ_BBYR01000006.1"/>
</dbReference>
<dbReference type="InterPro" id="IPR000960">
    <property type="entry name" value="Flavin_mOase"/>
</dbReference>
<proteinExistence type="predicted"/>
<dbReference type="PANTHER" id="PTHR42877:SF4">
    <property type="entry name" value="FAD_NAD(P)-BINDING DOMAIN-CONTAINING PROTEIN-RELATED"/>
    <property type="match status" value="1"/>
</dbReference>
<dbReference type="AlphaFoldDB" id="A0A0K8NUM4"/>
<keyword evidence="2" id="KW-0503">Monooxygenase</keyword>
<dbReference type="STRING" id="1547922.ISF6_3871"/>
<dbReference type="Proteomes" id="UP000037660">
    <property type="component" value="Unassembled WGS sequence"/>
</dbReference>
<evidence type="ECO:0000313" key="3">
    <source>
        <dbReference type="Proteomes" id="UP000037660"/>
    </source>
</evidence>
<dbReference type="EC" id="1.14.13.22" evidence="2"/>
<dbReference type="InterPro" id="IPR036188">
    <property type="entry name" value="FAD/NAD-bd_sf"/>
</dbReference>
<dbReference type="SUPFAM" id="SSF51905">
    <property type="entry name" value="FAD/NAD(P)-binding domain"/>
    <property type="match status" value="1"/>
</dbReference>
<dbReference type="OrthoDB" id="9766402at2"/>
<protein>
    <submittedName>
        <fullName evidence="2">Cyclohexanone monooxygenase</fullName>
        <ecNumber evidence="2">1.14.13.22</ecNumber>
    </submittedName>
</protein>
<keyword evidence="1 2" id="KW-0560">Oxidoreductase</keyword>
<sequence>MRIVVIGAGFAGLCVGALLKRAGFDDLTLLERGDDVGGVWRENRYPGAACDVPTPLYSYSFEHGHAWTAAYAAQPEMLRYLQHCARQHGLAPHLRLGACVTQAHYARRDARWTLHCSDGAVLHCDVLIPAVGIFNTPMVPDFPHADSFTGAAFHSAQWRDDVELRGRRIAVIGSGASAVQIVPELAKVAERVDVVQRSPLYVMPRKPVDMGAMASERARLFREFDAVAERRKSPAGAQAAQQAFADHLVRSVRDPALRRALTPDFLFGCKRTLFSDDWYPTLQKPNVRPIFAHVERLTPAGIAFTDGTSAEVDVIVYATGFKPASYLPGMEVRADGMALHDAWRQGARAHLGISVAGFPNLFFMYGPNTNVAGSVVHMHECQAGYIVQCLQAMADRGAASMEVRPDVMARSCDQVHQRLAASVMDSAHCSSYAMDAAGRIVVQYPGSQSDYEQETARADLGEFVLE</sequence>